<feature type="transmembrane region" description="Helical" evidence="1">
    <location>
        <begin position="12"/>
        <end position="36"/>
    </location>
</feature>
<sequence length="141" mass="15680">MNNFISTFFSLQAGYLILFLTAAFFLFLLGFFTGILNNKSKIKAERADAVKRSRAVLNGQLGEQIAPFLPDFPSDPAEIRFIGKPVDYIAFNGASEGFITDITFIEIKTGNSALSPVERSLKDAINAGRVKYTEYRVNLKK</sequence>
<protein>
    <recommendedName>
        <fullName evidence="2">Holliday junction resolvase-related domain-containing protein</fullName>
    </recommendedName>
</protein>
<keyword evidence="1" id="KW-0812">Transmembrane</keyword>
<dbReference type="AlphaFoldDB" id="A0A7S7AVV2"/>
<reference evidence="3 4" key="1">
    <citation type="submission" date="2020-09" db="EMBL/GenBank/DDBJ databases">
        <title>Characterization of Treponema spp. from bovine digital dermatitis in Korea.</title>
        <authorList>
            <person name="Espiritu H.M."/>
            <person name="Cho Y.I."/>
            <person name="Mamuad L."/>
        </authorList>
    </citation>
    <scope>NUCLEOTIDE SEQUENCE [LARGE SCALE GENOMIC DNA]</scope>
    <source>
        <strain evidence="3 4">KS1</strain>
    </source>
</reference>
<feature type="domain" description="Holliday junction resolvase-related" evidence="2">
    <location>
        <begin position="39"/>
        <end position="136"/>
    </location>
</feature>
<evidence type="ECO:0000256" key="1">
    <source>
        <dbReference type="SAM" id="Phobius"/>
    </source>
</evidence>
<gene>
    <name evidence="3" type="ORF">IFE08_12490</name>
</gene>
<name>A0A7S7AVV2_9SPIR</name>
<organism evidence="3 4">
    <name type="scientific">Treponema pedis</name>
    <dbReference type="NCBI Taxonomy" id="409322"/>
    <lineage>
        <taxon>Bacteria</taxon>
        <taxon>Pseudomonadati</taxon>
        <taxon>Spirochaetota</taxon>
        <taxon>Spirochaetia</taxon>
        <taxon>Spirochaetales</taxon>
        <taxon>Treponemataceae</taxon>
        <taxon>Treponema</taxon>
    </lineage>
</organism>
<dbReference type="RefSeq" id="WP_194076099.1">
    <property type="nucleotide sequence ID" value="NZ_CP061839.1"/>
</dbReference>
<evidence type="ECO:0000313" key="4">
    <source>
        <dbReference type="Proteomes" id="UP000593915"/>
    </source>
</evidence>
<dbReference type="EMBL" id="CP061839">
    <property type="protein sequence ID" value="QOW60605.1"/>
    <property type="molecule type" value="Genomic_DNA"/>
</dbReference>
<dbReference type="Pfam" id="PF10107">
    <property type="entry name" value="Endonuc_Holl"/>
    <property type="match status" value="1"/>
</dbReference>
<accession>A0A7S7AVV2</accession>
<proteinExistence type="predicted"/>
<dbReference type="InterPro" id="IPR019287">
    <property type="entry name" value="Hday_junct_resolvase-rel_dom"/>
</dbReference>
<dbReference type="Proteomes" id="UP000593915">
    <property type="component" value="Chromosome"/>
</dbReference>
<keyword evidence="1" id="KW-1133">Transmembrane helix</keyword>
<keyword evidence="1" id="KW-0472">Membrane</keyword>
<evidence type="ECO:0000313" key="3">
    <source>
        <dbReference type="EMBL" id="QOW60605.1"/>
    </source>
</evidence>
<evidence type="ECO:0000259" key="2">
    <source>
        <dbReference type="Pfam" id="PF10107"/>
    </source>
</evidence>